<feature type="region of interest" description="Disordered" evidence="1">
    <location>
        <begin position="241"/>
        <end position="277"/>
    </location>
</feature>
<dbReference type="SUPFAM" id="SSF53098">
    <property type="entry name" value="Ribonuclease H-like"/>
    <property type="match status" value="1"/>
</dbReference>
<keyword evidence="4" id="KW-1185">Reference proteome</keyword>
<protein>
    <submittedName>
        <fullName evidence="5">Uncharacterized protein LOC102802238</fullName>
    </submittedName>
</protein>
<evidence type="ECO:0000256" key="1">
    <source>
        <dbReference type="SAM" id="MobiDB-lite"/>
    </source>
</evidence>
<name>A0ABM0MIT9_SACKO</name>
<evidence type="ECO:0000259" key="2">
    <source>
        <dbReference type="Pfam" id="PF20700"/>
    </source>
</evidence>
<feature type="compositionally biased region" description="Polar residues" evidence="1">
    <location>
        <begin position="267"/>
        <end position="277"/>
    </location>
</feature>
<gene>
    <name evidence="5" type="primary">LOC102802238</name>
</gene>
<feature type="domain" description="PML C-terminal" evidence="3">
    <location>
        <begin position="425"/>
        <end position="461"/>
    </location>
</feature>
<dbReference type="Pfam" id="PF25244">
    <property type="entry name" value="PML_C"/>
    <property type="match status" value="1"/>
</dbReference>
<evidence type="ECO:0000313" key="4">
    <source>
        <dbReference type="Proteomes" id="UP000694865"/>
    </source>
</evidence>
<dbReference type="InterPro" id="IPR049012">
    <property type="entry name" value="Mutator_transp_dom"/>
</dbReference>
<reference evidence="5" key="1">
    <citation type="submission" date="2025-08" db="UniProtKB">
        <authorList>
            <consortium name="RefSeq"/>
        </authorList>
    </citation>
    <scope>IDENTIFICATION</scope>
    <source>
        <tissue evidence="5">Testes</tissue>
    </source>
</reference>
<organism evidence="4 5">
    <name type="scientific">Saccoglossus kowalevskii</name>
    <name type="common">Acorn worm</name>
    <dbReference type="NCBI Taxonomy" id="10224"/>
    <lineage>
        <taxon>Eukaryota</taxon>
        <taxon>Metazoa</taxon>
        <taxon>Hemichordata</taxon>
        <taxon>Enteropneusta</taxon>
        <taxon>Harrimaniidae</taxon>
        <taxon>Saccoglossus</taxon>
    </lineage>
</organism>
<proteinExistence type="predicted"/>
<dbReference type="GeneID" id="102802238"/>
<accession>A0ABM0MIT9</accession>
<dbReference type="InterPro" id="IPR057617">
    <property type="entry name" value="PML_C"/>
</dbReference>
<evidence type="ECO:0000259" key="3">
    <source>
        <dbReference type="Pfam" id="PF25244"/>
    </source>
</evidence>
<dbReference type="InterPro" id="IPR012337">
    <property type="entry name" value="RNaseH-like_sf"/>
</dbReference>
<sequence>METTKCCESGIHYGTWFTKKWVPGRTGGTPSHIVGIIHTGIGERQFNLLLSVLNIPGIHHKSLKEREREAGTVLCNIAQESCKKIIEEETLKTKKRNLDCGHNISASYDAGWQKRGSGRTFNSSTDPANYNHSSLPYRKDLAGAELRRVLDDLFKNLAKQSQKLATYTLGSSQSNENINHVYASKAPKSKHYGGSESLKYRLSAAVSQKNIGYTYPAEANKENGLSPGIFTMSIADRFNASATKRKNRDNTKDIKKRRQHLKEIKSGKQNSQENREGQTYLSGIELQVSSPDIDFTPDPPKPPVLQQLPANVMYDVIYFDLETTSTGLNAHILQIAAGHKDKVFSQYVHIHRPIASQASAVTGHSMQTDIHIHRNAHNAIDDVEALQSLFKKCDIQIASILQHSFGINYTTTSVNISLLKKKHILSLFPLIEHKVLSRCMAERIAASGLSLNHLRLAYSREYSGVNQRLLVIAES</sequence>
<dbReference type="RefSeq" id="XP_006819930.1">
    <property type="nucleotide sequence ID" value="XM_006819867.1"/>
</dbReference>
<feature type="domain" description="Mutator-like transposase" evidence="2">
    <location>
        <begin position="33"/>
        <end position="125"/>
    </location>
</feature>
<evidence type="ECO:0000313" key="5">
    <source>
        <dbReference type="RefSeq" id="XP_006819930.1"/>
    </source>
</evidence>
<dbReference type="Pfam" id="PF20700">
    <property type="entry name" value="Mutator"/>
    <property type="match status" value="1"/>
</dbReference>
<dbReference type="Proteomes" id="UP000694865">
    <property type="component" value="Unplaced"/>
</dbReference>